<gene>
    <name evidence="1" type="ORF">EVAR_35328_1</name>
</gene>
<name>A0A4C1XJ35_EUMVA</name>
<organism evidence="1 2">
    <name type="scientific">Eumeta variegata</name>
    <name type="common">Bagworm moth</name>
    <name type="synonym">Eumeta japonica</name>
    <dbReference type="NCBI Taxonomy" id="151549"/>
    <lineage>
        <taxon>Eukaryota</taxon>
        <taxon>Metazoa</taxon>
        <taxon>Ecdysozoa</taxon>
        <taxon>Arthropoda</taxon>
        <taxon>Hexapoda</taxon>
        <taxon>Insecta</taxon>
        <taxon>Pterygota</taxon>
        <taxon>Neoptera</taxon>
        <taxon>Endopterygota</taxon>
        <taxon>Lepidoptera</taxon>
        <taxon>Glossata</taxon>
        <taxon>Ditrysia</taxon>
        <taxon>Tineoidea</taxon>
        <taxon>Psychidae</taxon>
        <taxon>Oiketicinae</taxon>
        <taxon>Eumeta</taxon>
    </lineage>
</organism>
<accession>A0A4C1XJ35</accession>
<dbReference type="Proteomes" id="UP000299102">
    <property type="component" value="Unassembled WGS sequence"/>
</dbReference>
<proteinExistence type="predicted"/>
<dbReference type="AlphaFoldDB" id="A0A4C1XJ35"/>
<keyword evidence="2" id="KW-1185">Reference proteome</keyword>
<protein>
    <submittedName>
        <fullName evidence="1">Uncharacterized protein</fullName>
    </submittedName>
</protein>
<evidence type="ECO:0000313" key="1">
    <source>
        <dbReference type="EMBL" id="GBP63438.1"/>
    </source>
</evidence>
<evidence type="ECO:0000313" key="2">
    <source>
        <dbReference type="Proteomes" id="UP000299102"/>
    </source>
</evidence>
<comment type="caution">
    <text evidence="1">The sequence shown here is derived from an EMBL/GenBank/DDBJ whole genome shotgun (WGS) entry which is preliminary data.</text>
</comment>
<sequence length="109" mass="11766">MTKNDVTICSRCKRDATQCQSLTSSDLCLRANRDGRRLLGSGSALTSRGPRAAAGGLSIRRRWRGASGAPTSLRRRRGKTFKYEIPPKSKSEMGASRGCWAGVIVPLIG</sequence>
<reference evidence="1 2" key="1">
    <citation type="journal article" date="2019" name="Commun. Biol.">
        <title>The bagworm genome reveals a unique fibroin gene that provides high tensile strength.</title>
        <authorList>
            <person name="Kono N."/>
            <person name="Nakamura H."/>
            <person name="Ohtoshi R."/>
            <person name="Tomita M."/>
            <person name="Numata K."/>
            <person name="Arakawa K."/>
        </authorList>
    </citation>
    <scope>NUCLEOTIDE SEQUENCE [LARGE SCALE GENOMIC DNA]</scope>
</reference>
<dbReference type="EMBL" id="BGZK01000869">
    <property type="protein sequence ID" value="GBP63438.1"/>
    <property type="molecule type" value="Genomic_DNA"/>
</dbReference>